<keyword evidence="2" id="KW-1185">Reference proteome</keyword>
<organism evidence="1 2">
    <name type="scientific">Cystobacter fuscus (strain ATCC 25194 / DSM 2262 / NBRC 100088 / M29)</name>
    <dbReference type="NCBI Taxonomy" id="1242864"/>
    <lineage>
        <taxon>Bacteria</taxon>
        <taxon>Pseudomonadati</taxon>
        <taxon>Myxococcota</taxon>
        <taxon>Myxococcia</taxon>
        <taxon>Myxococcales</taxon>
        <taxon>Cystobacterineae</taxon>
        <taxon>Archangiaceae</taxon>
        <taxon>Cystobacter</taxon>
    </lineage>
</organism>
<comment type="caution">
    <text evidence="1">The sequence shown here is derived from an EMBL/GenBank/DDBJ whole genome shotgun (WGS) entry which is preliminary data.</text>
</comment>
<sequence>MEALISQSIPGVRVTKIQTAGLQPRRFPDGDDFGLLGWPASRRLSSINR</sequence>
<evidence type="ECO:0000313" key="2">
    <source>
        <dbReference type="Proteomes" id="UP000011682"/>
    </source>
</evidence>
<evidence type="ECO:0000313" key="1">
    <source>
        <dbReference type="EMBL" id="EPX65045.1"/>
    </source>
</evidence>
<accession>S9PLC4</accession>
<proteinExistence type="predicted"/>
<reference evidence="1" key="1">
    <citation type="submission" date="2013-05" db="EMBL/GenBank/DDBJ databases">
        <title>Genome assembly of Cystobacter fuscus DSM 2262.</title>
        <authorList>
            <person name="Sharma G."/>
            <person name="Khatri I."/>
            <person name="Kaur C."/>
            <person name="Mayilraj S."/>
            <person name="Subramanian S."/>
        </authorList>
    </citation>
    <scope>NUCLEOTIDE SEQUENCE [LARGE SCALE GENOMIC DNA]</scope>
    <source>
        <strain evidence="1">DSM 2262</strain>
    </source>
</reference>
<gene>
    <name evidence="1" type="ORF">D187_000470</name>
</gene>
<name>S9PLC4_CYSF2</name>
<dbReference type="EMBL" id="ANAH02000001">
    <property type="protein sequence ID" value="EPX65045.1"/>
    <property type="molecule type" value="Genomic_DNA"/>
</dbReference>
<protein>
    <submittedName>
        <fullName evidence="1">Uncharacterized protein</fullName>
    </submittedName>
</protein>
<dbReference type="AlphaFoldDB" id="S9PLC4"/>
<dbReference type="Proteomes" id="UP000011682">
    <property type="component" value="Unassembled WGS sequence"/>
</dbReference>